<gene>
    <name evidence="1" type="ORF">OPT61_g5262</name>
</gene>
<dbReference type="EMBL" id="JAPHNI010000332">
    <property type="protein sequence ID" value="KAJ8112346.1"/>
    <property type="molecule type" value="Genomic_DNA"/>
</dbReference>
<protein>
    <submittedName>
        <fullName evidence="1">Uncharacterized protein</fullName>
    </submittedName>
</protein>
<organism evidence="1 2">
    <name type="scientific">Boeremia exigua</name>
    <dbReference type="NCBI Taxonomy" id="749465"/>
    <lineage>
        <taxon>Eukaryota</taxon>
        <taxon>Fungi</taxon>
        <taxon>Dikarya</taxon>
        <taxon>Ascomycota</taxon>
        <taxon>Pezizomycotina</taxon>
        <taxon>Dothideomycetes</taxon>
        <taxon>Pleosporomycetidae</taxon>
        <taxon>Pleosporales</taxon>
        <taxon>Pleosporineae</taxon>
        <taxon>Didymellaceae</taxon>
        <taxon>Boeremia</taxon>
    </lineage>
</organism>
<name>A0ACC2IAX7_9PLEO</name>
<reference evidence="1" key="1">
    <citation type="submission" date="2022-11" db="EMBL/GenBank/DDBJ databases">
        <title>Genome Sequence of Boeremia exigua.</title>
        <authorList>
            <person name="Buettner E."/>
        </authorList>
    </citation>
    <scope>NUCLEOTIDE SEQUENCE</scope>
    <source>
        <strain evidence="1">CU02</strain>
    </source>
</reference>
<comment type="caution">
    <text evidence="1">The sequence shown here is derived from an EMBL/GenBank/DDBJ whole genome shotgun (WGS) entry which is preliminary data.</text>
</comment>
<sequence>MASPSPCQGRSACGSAANELQHNAYQRANRTRPASASTPRDDACWSSTSHDQLFGCDLTAPKGPFADKGHEEILLWGFAILTPRFCALRTLLLLSNEVQYQPRSSAPSLVALLIAASLNVTHLLP</sequence>
<dbReference type="Proteomes" id="UP001153331">
    <property type="component" value="Unassembled WGS sequence"/>
</dbReference>
<evidence type="ECO:0000313" key="1">
    <source>
        <dbReference type="EMBL" id="KAJ8112346.1"/>
    </source>
</evidence>
<proteinExistence type="predicted"/>
<accession>A0ACC2IAX7</accession>
<evidence type="ECO:0000313" key="2">
    <source>
        <dbReference type="Proteomes" id="UP001153331"/>
    </source>
</evidence>
<keyword evidence="2" id="KW-1185">Reference proteome</keyword>